<keyword evidence="3" id="KW-0812">Transmembrane</keyword>
<evidence type="ECO:0000256" key="1">
    <source>
        <dbReference type="ARBA" id="ARBA00004651"/>
    </source>
</evidence>
<feature type="non-terminal residue" evidence="10">
    <location>
        <position position="89"/>
    </location>
</feature>
<dbReference type="GO" id="GO:0005886">
    <property type="term" value="C:plasma membrane"/>
    <property type="evidence" value="ECO:0007669"/>
    <property type="project" value="UniProtKB-SubCell"/>
</dbReference>
<protein>
    <submittedName>
        <fullName evidence="10">O14J1 protein</fullName>
    </submittedName>
</protein>
<dbReference type="EMBL" id="VZTF01006050">
    <property type="protein sequence ID" value="NXB07713.1"/>
    <property type="molecule type" value="Genomic_DNA"/>
</dbReference>
<keyword evidence="5" id="KW-1133">Transmembrane helix</keyword>
<evidence type="ECO:0000256" key="9">
    <source>
        <dbReference type="ARBA" id="ARBA00023224"/>
    </source>
</evidence>
<evidence type="ECO:0000256" key="7">
    <source>
        <dbReference type="ARBA" id="ARBA00023136"/>
    </source>
</evidence>
<proteinExistence type="predicted"/>
<keyword evidence="4" id="KW-0716">Sensory transduction</keyword>
<dbReference type="Proteomes" id="UP000517678">
    <property type="component" value="Unassembled WGS sequence"/>
</dbReference>
<keyword evidence="2" id="KW-1003">Cell membrane</keyword>
<evidence type="ECO:0000313" key="11">
    <source>
        <dbReference type="Proteomes" id="UP000517678"/>
    </source>
</evidence>
<comment type="caution">
    <text evidence="10">The sequence shown here is derived from an EMBL/GenBank/DDBJ whole genome shotgun (WGS) entry which is preliminary data.</text>
</comment>
<organism evidence="10 11">
    <name type="scientific">Cnemophilus loriae</name>
    <name type="common">Loria's bird-of-paradise</name>
    <dbReference type="NCBI Taxonomy" id="254448"/>
    <lineage>
        <taxon>Eukaryota</taxon>
        <taxon>Metazoa</taxon>
        <taxon>Chordata</taxon>
        <taxon>Craniata</taxon>
        <taxon>Vertebrata</taxon>
        <taxon>Euteleostomi</taxon>
        <taxon>Archelosauria</taxon>
        <taxon>Archosauria</taxon>
        <taxon>Dinosauria</taxon>
        <taxon>Saurischia</taxon>
        <taxon>Theropoda</taxon>
        <taxon>Coelurosauria</taxon>
        <taxon>Aves</taxon>
        <taxon>Neognathae</taxon>
        <taxon>Neoaves</taxon>
        <taxon>Telluraves</taxon>
        <taxon>Australaves</taxon>
        <taxon>Passeriformes</taxon>
        <taxon>Corvoidea</taxon>
        <taxon>Corvidae</taxon>
        <taxon>Cnemophilus</taxon>
    </lineage>
</organism>
<feature type="non-terminal residue" evidence="10">
    <location>
        <position position="1"/>
    </location>
</feature>
<dbReference type="SUPFAM" id="SSF81321">
    <property type="entry name" value="Family A G protein-coupled receptor-like"/>
    <property type="match status" value="1"/>
</dbReference>
<dbReference type="AlphaFoldDB" id="A0A7K8AYE5"/>
<dbReference type="Pfam" id="PF13853">
    <property type="entry name" value="7tm_4"/>
    <property type="match status" value="1"/>
</dbReference>
<keyword evidence="7" id="KW-0472">Membrane</keyword>
<accession>A0A7K8AYE5</accession>
<name>A0A7K8AYE5_9CORV</name>
<keyword evidence="11" id="KW-1185">Reference proteome</keyword>
<sequence length="89" mass="10015">CFVSFVLSFVQIFRAMLRIPSGQGQHNAFSMCLPHLAVVSFFISTGMFAYLKLASISSPYDDLVVKMLYSVMTTAVNPVIYNLRNQELK</sequence>
<evidence type="ECO:0000256" key="8">
    <source>
        <dbReference type="ARBA" id="ARBA00023170"/>
    </source>
</evidence>
<evidence type="ECO:0000256" key="5">
    <source>
        <dbReference type="ARBA" id="ARBA00022989"/>
    </source>
</evidence>
<evidence type="ECO:0000256" key="6">
    <source>
        <dbReference type="ARBA" id="ARBA00023040"/>
    </source>
</evidence>
<keyword evidence="9" id="KW-0807">Transducer</keyword>
<dbReference type="Gene3D" id="1.20.1070.10">
    <property type="entry name" value="Rhodopsin 7-helix transmembrane proteins"/>
    <property type="match status" value="1"/>
</dbReference>
<evidence type="ECO:0000256" key="2">
    <source>
        <dbReference type="ARBA" id="ARBA00022475"/>
    </source>
</evidence>
<keyword evidence="8" id="KW-0675">Receptor</keyword>
<dbReference type="GO" id="GO:0004984">
    <property type="term" value="F:olfactory receptor activity"/>
    <property type="evidence" value="ECO:0007669"/>
    <property type="project" value="InterPro"/>
</dbReference>
<dbReference type="PANTHER" id="PTHR26452">
    <property type="entry name" value="OLFACTORY RECEPTOR"/>
    <property type="match status" value="1"/>
</dbReference>
<dbReference type="InterPro" id="IPR050516">
    <property type="entry name" value="Olfactory_GPCR"/>
</dbReference>
<dbReference type="InterPro" id="IPR000725">
    <property type="entry name" value="Olfact_rcpt"/>
</dbReference>
<evidence type="ECO:0000313" key="10">
    <source>
        <dbReference type="EMBL" id="NXB07713.1"/>
    </source>
</evidence>
<evidence type="ECO:0000256" key="4">
    <source>
        <dbReference type="ARBA" id="ARBA00022725"/>
    </source>
</evidence>
<dbReference type="GO" id="GO:0004930">
    <property type="term" value="F:G protein-coupled receptor activity"/>
    <property type="evidence" value="ECO:0007669"/>
    <property type="project" value="UniProtKB-KW"/>
</dbReference>
<keyword evidence="4" id="KW-0552">Olfaction</keyword>
<gene>
    <name evidence="10" type="primary">Or14j1_1</name>
    <name evidence="10" type="ORF">CNELOR_R11611</name>
</gene>
<evidence type="ECO:0000256" key="3">
    <source>
        <dbReference type="ARBA" id="ARBA00022692"/>
    </source>
</evidence>
<keyword evidence="6" id="KW-0297">G-protein coupled receptor</keyword>
<reference evidence="10 11" key="1">
    <citation type="submission" date="2019-09" db="EMBL/GenBank/DDBJ databases">
        <title>Bird 10,000 Genomes (B10K) Project - Family phase.</title>
        <authorList>
            <person name="Zhang G."/>
        </authorList>
    </citation>
    <scope>NUCLEOTIDE SEQUENCE [LARGE SCALE GENOMIC DNA]</scope>
    <source>
        <strain evidence="10">B10K-DU-029-38</strain>
        <tissue evidence="10">Muscle</tissue>
    </source>
</reference>
<comment type="subcellular location">
    <subcellularLocation>
        <location evidence="1">Cell membrane</location>
        <topology evidence="1">Multi-pass membrane protein</topology>
    </subcellularLocation>
</comment>